<dbReference type="RefSeq" id="WP_242329152.1">
    <property type="nucleotide sequence ID" value="NZ_CP071872.1"/>
</dbReference>
<organism evidence="4 5">
    <name type="scientific">Streptomyces formicae</name>
    <dbReference type="NCBI Taxonomy" id="1616117"/>
    <lineage>
        <taxon>Bacteria</taxon>
        <taxon>Bacillati</taxon>
        <taxon>Actinomycetota</taxon>
        <taxon>Actinomycetes</taxon>
        <taxon>Kitasatosporales</taxon>
        <taxon>Streptomycetaceae</taxon>
        <taxon>Streptomyces</taxon>
    </lineage>
</organism>
<gene>
    <name evidence="4" type="ORF">J4032_02995</name>
</gene>
<evidence type="ECO:0000256" key="2">
    <source>
        <dbReference type="SAM" id="SignalP"/>
    </source>
</evidence>
<feature type="region of interest" description="Disordered" evidence="1">
    <location>
        <begin position="29"/>
        <end position="101"/>
    </location>
</feature>
<keyword evidence="5" id="KW-1185">Reference proteome</keyword>
<dbReference type="Pfam" id="PF14016">
    <property type="entry name" value="DUF4232"/>
    <property type="match status" value="1"/>
</dbReference>
<name>A0ABY3WDH4_9ACTN</name>
<sequence length="240" mass="24000">MRTIRTRTAIAATAALLTGLSLTACQNDEAPKAADPAGSGKATATSSEAPTDTPSSGTGDGTASAAPATDSGKNSGSGTGDSGKKPGKGTSGGGSGDDSAASLATCTSANTKVVVSRVSRPINHLLLTATNTGSRPCAAYGAPFLQFDDEQSPTQFVEDSHPQAVVILDPGQSAYASILLQGEDISGGRTAKILRVSFAPRNGAGSIGSPAKLTLPADTFKTDDAAVSYWQSDMSDALVY</sequence>
<feature type="chain" id="PRO_5046486028" evidence="2">
    <location>
        <begin position="27"/>
        <end position="240"/>
    </location>
</feature>
<evidence type="ECO:0000313" key="4">
    <source>
        <dbReference type="EMBL" id="UNM10608.1"/>
    </source>
</evidence>
<protein>
    <submittedName>
        <fullName evidence="4">DUF4232 domain-containing protein</fullName>
    </submittedName>
</protein>
<feature type="compositionally biased region" description="Low complexity" evidence="1">
    <location>
        <begin position="50"/>
        <end position="74"/>
    </location>
</feature>
<dbReference type="EMBL" id="CP071872">
    <property type="protein sequence ID" value="UNM10608.1"/>
    <property type="molecule type" value="Genomic_DNA"/>
</dbReference>
<keyword evidence="2" id="KW-0732">Signal</keyword>
<dbReference type="Proteomes" id="UP000828924">
    <property type="component" value="Chromosome"/>
</dbReference>
<evidence type="ECO:0000256" key="1">
    <source>
        <dbReference type="SAM" id="MobiDB-lite"/>
    </source>
</evidence>
<evidence type="ECO:0000259" key="3">
    <source>
        <dbReference type="Pfam" id="PF14016"/>
    </source>
</evidence>
<dbReference type="InterPro" id="IPR025326">
    <property type="entry name" value="DUF4232"/>
</dbReference>
<reference evidence="4 5" key="1">
    <citation type="submission" date="2021-03" db="EMBL/GenBank/DDBJ databases">
        <title>Complete genome of Streptomyces formicae strain 1H-GS9 (DSM 100524).</title>
        <authorList>
            <person name="Atanasov K.E."/>
            <person name="Altabella T."/>
            <person name="Ferrer A."/>
        </authorList>
    </citation>
    <scope>NUCLEOTIDE SEQUENCE [LARGE SCALE GENOMIC DNA]</scope>
    <source>
        <strain evidence="4 5">1H-GS9</strain>
    </source>
</reference>
<accession>A0ABY3WDH4</accession>
<dbReference type="PROSITE" id="PS51257">
    <property type="entry name" value="PROKAR_LIPOPROTEIN"/>
    <property type="match status" value="1"/>
</dbReference>
<feature type="domain" description="DUF4232" evidence="3">
    <location>
        <begin position="106"/>
        <end position="231"/>
    </location>
</feature>
<evidence type="ECO:0000313" key="5">
    <source>
        <dbReference type="Proteomes" id="UP000828924"/>
    </source>
</evidence>
<proteinExistence type="predicted"/>
<feature type="signal peptide" evidence="2">
    <location>
        <begin position="1"/>
        <end position="26"/>
    </location>
</feature>